<evidence type="ECO:0000313" key="2">
    <source>
        <dbReference type="Proteomes" id="UP001164539"/>
    </source>
</evidence>
<protein>
    <submittedName>
        <fullName evidence="1">TLD domain-containing protein</fullName>
    </submittedName>
</protein>
<organism evidence="1 2">
    <name type="scientific">Melia azedarach</name>
    <name type="common">Chinaberry tree</name>
    <dbReference type="NCBI Taxonomy" id="155640"/>
    <lineage>
        <taxon>Eukaryota</taxon>
        <taxon>Viridiplantae</taxon>
        <taxon>Streptophyta</taxon>
        <taxon>Embryophyta</taxon>
        <taxon>Tracheophyta</taxon>
        <taxon>Spermatophyta</taxon>
        <taxon>Magnoliopsida</taxon>
        <taxon>eudicotyledons</taxon>
        <taxon>Gunneridae</taxon>
        <taxon>Pentapetalae</taxon>
        <taxon>rosids</taxon>
        <taxon>malvids</taxon>
        <taxon>Sapindales</taxon>
        <taxon>Meliaceae</taxon>
        <taxon>Melia</taxon>
    </lineage>
</organism>
<reference evidence="1 2" key="1">
    <citation type="journal article" date="2023" name="Science">
        <title>Complex scaffold remodeling in plant triterpene biosynthesis.</title>
        <authorList>
            <person name="De La Pena R."/>
            <person name="Hodgson H."/>
            <person name="Liu J.C."/>
            <person name="Stephenson M.J."/>
            <person name="Martin A.C."/>
            <person name="Owen C."/>
            <person name="Harkess A."/>
            <person name="Leebens-Mack J."/>
            <person name="Jimenez L.E."/>
            <person name="Osbourn A."/>
            <person name="Sattely E.S."/>
        </authorList>
    </citation>
    <scope>NUCLEOTIDE SEQUENCE [LARGE SCALE GENOMIC DNA]</scope>
    <source>
        <strain evidence="2">cv. JPN11</strain>
        <tissue evidence="1">Leaf</tissue>
    </source>
</reference>
<comment type="caution">
    <text evidence="1">The sequence shown here is derived from an EMBL/GenBank/DDBJ whole genome shotgun (WGS) entry which is preliminary data.</text>
</comment>
<sequence length="545" mass="60656">MGLGASSSREQNVSAEQREVESLAASIGALPMLQNVFPKLVNPQINAIPLQSLQQCFSLNYENLICEPPSMADSFRGLLDHLGSSVADLFFIPAKGGLSWVDLVRGYVKCCGRLPALVSLNTLLRLFAITFTRAGLPLKLEFESDDADCKISGSLRPIDVLMIFWMCWTMLWYTRTPKLSKGKAELCLPDVNHLVLSAVMSCAGVDSDLNVWDCNISDLHTQIPVGKFLTWTLTTVPNLIDCFTQFVHARLQRSVASEDASDTSSLGEISSTKAQYTYLLSPGRAWALSLAIRSSISEEILKLCSPIGSVETEENILYRSTLHGRGLNRFWSKIEGYHSPLLILVSANSGNALEGDTSVKNWIIGALIQEGFENKDAFYGSSGSLYAISPIFYVFLPSGKEKNFVYSHVHPTGKVYEAHPKPVGIAFGGTIGNERIFIDEDFDRVTVRHHAVDKTYRPGSLIPHQGFLPVESLITEVEVWGLGGRTAKQAQMSYKKREELFTEQRRKVDLKTFANWEDSPEKLMMDMLSDSRPSRTRREDPRPIM</sequence>
<dbReference type="Proteomes" id="UP001164539">
    <property type="component" value="Chromosome 14"/>
</dbReference>
<keyword evidence="2" id="KW-1185">Reference proteome</keyword>
<accession>A0ACC1WSA5</accession>
<proteinExistence type="predicted"/>
<gene>
    <name evidence="1" type="ORF">OWV82_025220</name>
</gene>
<evidence type="ECO:0000313" key="1">
    <source>
        <dbReference type="EMBL" id="KAJ4702085.1"/>
    </source>
</evidence>
<name>A0ACC1WSA5_MELAZ</name>
<dbReference type="EMBL" id="CM051407">
    <property type="protein sequence ID" value="KAJ4702085.1"/>
    <property type="molecule type" value="Genomic_DNA"/>
</dbReference>